<sequence>MNIFRISHSIARPLATTRPNLRNFAPQRNLIQTAMNTQQRSITTTNVWLAKNASKRPAASSTKPTLRAKAVRLPEPLMHSQKKGHIKHTSPGPPVLSNFRKYSCEALSFALTTTASFIVVSFGLYVADPLGLREAKQDCPGTETRDDNQALDEVDTLVLREKERDRLITEIRNARLALLKLKADLLRARVLHSQMANRVGNEESLRGYGRFGKARDGREWLKKDERRLEEMMGREDVLERDIVEKEKRLREIKE</sequence>
<reference evidence="2" key="1">
    <citation type="journal article" date="2020" name="Stud. Mycol.">
        <title>101 Dothideomycetes genomes: a test case for predicting lifestyles and emergence of pathogens.</title>
        <authorList>
            <person name="Haridas S."/>
            <person name="Albert R."/>
            <person name="Binder M."/>
            <person name="Bloem J."/>
            <person name="Labutti K."/>
            <person name="Salamov A."/>
            <person name="Andreopoulos B."/>
            <person name="Baker S."/>
            <person name="Barry K."/>
            <person name="Bills G."/>
            <person name="Bluhm B."/>
            <person name="Cannon C."/>
            <person name="Castanera R."/>
            <person name="Culley D."/>
            <person name="Daum C."/>
            <person name="Ezra D."/>
            <person name="Gonzalez J."/>
            <person name="Henrissat B."/>
            <person name="Kuo A."/>
            <person name="Liang C."/>
            <person name="Lipzen A."/>
            <person name="Lutzoni F."/>
            <person name="Magnuson J."/>
            <person name="Mondo S."/>
            <person name="Nolan M."/>
            <person name="Ohm R."/>
            <person name="Pangilinan J."/>
            <person name="Park H.-J."/>
            <person name="Ramirez L."/>
            <person name="Alfaro M."/>
            <person name="Sun H."/>
            <person name="Tritt A."/>
            <person name="Yoshinaga Y."/>
            <person name="Zwiers L.-H."/>
            <person name="Turgeon B."/>
            <person name="Goodwin S."/>
            <person name="Spatafora J."/>
            <person name="Crous P."/>
            <person name="Grigoriev I."/>
        </authorList>
    </citation>
    <scope>NUCLEOTIDE SEQUENCE</scope>
    <source>
        <strain evidence="2">CBS 121739</strain>
    </source>
</reference>
<dbReference type="Proteomes" id="UP000799437">
    <property type="component" value="Unassembled WGS sequence"/>
</dbReference>
<gene>
    <name evidence="2" type="ORF">EJ05DRAFT_500263</name>
</gene>
<evidence type="ECO:0000313" key="3">
    <source>
        <dbReference type="Proteomes" id="UP000799437"/>
    </source>
</evidence>
<feature type="coiled-coil region" evidence="1">
    <location>
        <begin position="221"/>
        <end position="248"/>
    </location>
</feature>
<keyword evidence="3" id="KW-1185">Reference proteome</keyword>
<evidence type="ECO:0000313" key="2">
    <source>
        <dbReference type="EMBL" id="KAF2758744.1"/>
    </source>
</evidence>
<dbReference type="AlphaFoldDB" id="A0A6A6W9N6"/>
<protein>
    <submittedName>
        <fullName evidence="2">Uncharacterized protein</fullName>
    </submittedName>
</protein>
<proteinExistence type="predicted"/>
<accession>A0A6A6W9N6</accession>
<dbReference type="RefSeq" id="XP_033601195.1">
    <property type="nucleotide sequence ID" value="XM_033746971.1"/>
</dbReference>
<evidence type="ECO:0000256" key="1">
    <source>
        <dbReference type="SAM" id="Coils"/>
    </source>
</evidence>
<keyword evidence="1" id="KW-0175">Coiled coil</keyword>
<dbReference type="GeneID" id="54488025"/>
<name>A0A6A6W9N6_9PEZI</name>
<dbReference type="EMBL" id="ML996571">
    <property type="protein sequence ID" value="KAF2758744.1"/>
    <property type="molecule type" value="Genomic_DNA"/>
</dbReference>
<organism evidence="2 3">
    <name type="scientific">Pseudovirgaria hyperparasitica</name>
    <dbReference type="NCBI Taxonomy" id="470096"/>
    <lineage>
        <taxon>Eukaryota</taxon>
        <taxon>Fungi</taxon>
        <taxon>Dikarya</taxon>
        <taxon>Ascomycota</taxon>
        <taxon>Pezizomycotina</taxon>
        <taxon>Dothideomycetes</taxon>
        <taxon>Dothideomycetes incertae sedis</taxon>
        <taxon>Acrospermales</taxon>
        <taxon>Acrospermaceae</taxon>
        <taxon>Pseudovirgaria</taxon>
    </lineage>
</organism>